<dbReference type="AlphaFoldDB" id="A0A7Y0AAS2"/>
<sequence>MNLRFLWISYLLTCLFTSQLALGRVAPPPLRVATYNLRMNTASDGPNAWPNRKEMVKDLVRYHHFDVFGTQEGFRDQLNDIAELRDYAFVGRGRDDGREAGEHSAIFYRKSRLQLLKTSDFWLSETPDKPGKGWDATCCNRICTWAQFKDLATKQEFYFFSVHFDHQGVVARRESGKLMVRKIAEIAGSAPVICTGDFNSTPDTEQIKAMQGPLRDARASSTTPPYGPVGTFQGFDLAAPLADRIDYIFVSPGSQVLTYGVLTDSLRGRYPSDHFPVVADVVLPTKTR</sequence>
<evidence type="ECO:0000313" key="4">
    <source>
        <dbReference type="Proteomes" id="UP000559626"/>
    </source>
</evidence>
<keyword evidence="1" id="KW-0732">Signal</keyword>
<organism evidence="3 4">
    <name type="scientific">Hymenobacter polaris</name>
    <dbReference type="NCBI Taxonomy" id="2682546"/>
    <lineage>
        <taxon>Bacteria</taxon>
        <taxon>Pseudomonadati</taxon>
        <taxon>Bacteroidota</taxon>
        <taxon>Cytophagia</taxon>
        <taxon>Cytophagales</taxon>
        <taxon>Hymenobacteraceae</taxon>
        <taxon>Hymenobacter</taxon>
    </lineage>
</organism>
<keyword evidence="3" id="KW-0378">Hydrolase</keyword>
<dbReference type="InterPro" id="IPR036691">
    <property type="entry name" value="Endo/exonu/phosph_ase_sf"/>
</dbReference>
<dbReference type="RefSeq" id="WP_169529250.1">
    <property type="nucleotide sequence ID" value="NZ_JABBGH010000001.1"/>
</dbReference>
<dbReference type="EMBL" id="JABBGH010000001">
    <property type="protein sequence ID" value="NML63921.1"/>
    <property type="molecule type" value="Genomic_DNA"/>
</dbReference>
<reference evidence="3 4" key="1">
    <citation type="submission" date="2020-04" db="EMBL/GenBank/DDBJ databases">
        <title>Hymenobacter polaris sp. nov., isolated from Arctic soil.</title>
        <authorList>
            <person name="Dahal R.H."/>
        </authorList>
    </citation>
    <scope>NUCLEOTIDE SEQUENCE [LARGE SCALE GENOMIC DNA]</scope>
    <source>
        <strain evidence="3 4">RP-2-7</strain>
    </source>
</reference>
<proteinExistence type="predicted"/>
<feature type="domain" description="Endonuclease/exonuclease/phosphatase" evidence="2">
    <location>
        <begin position="33"/>
        <end position="274"/>
    </location>
</feature>
<dbReference type="CDD" id="cd09083">
    <property type="entry name" value="EEP-1"/>
    <property type="match status" value="1"/>
</dbReference>
<feature type="signal peptide" evidence="1">
    <location>
        <begin position="1"/>
        <end position="23"/>
    </location>
</feature>
<dbReference type="InterPro" id="IPR005135">
    <property type="entry name" value="Endo/exonuclease/phosphatase"/>
</dbReference>
<dbReference type="GO" id="GO:0000175">
    <property type="term" value="F:3'-5'-RNA exonuclease activity"/>
    <property type="evidence" value="ECO:0007669"/>
    <property type="project" value="TreeGrafter"/>
</dbReference>
<dbReference type="PANTHER" id="PTHR12121">
    <property type="entry name" value="CARBON CATABOLITE REPRESSOR PROTEIN 4"/>
    <property type="match status" value="1"/>
</dbReference>
<dbReference type="SUPFAM" id="SSF56219">
    <property type="entry name" value="DNase I-like"/>
    <property type="match status" value="1"/>
</dbReference>
<feature type="chain" id="PRO_5030972912" evidence="1">
    <location>
        <begin position="24"/>
        <end position="288"/>
    </location>
</feature>
<gene>
    <name evidence="3" type="ORF">HHL22_01770</name>
</gene>
<evidence type="ECO:0000313" key="3">
    <source>
        <dbReference type="EMBL" id="NML63921.1"/>
    </source>
</evidence>
<dbReference type="Proteomes" id="UP000559626">
    <property type="component" value="Unassembled WGS sequence"/>
</dbReference>
<dbReference type="Pfam" id="PF03372">
    <property type="entry name" value="Exo_endo_phos"/>
    <property type="match status" value="1"/>
</dbReference>
<dbReference type="InterPro" id="IPR050410">
    <property type="entry name" value="CCR4/nocturin_mRNA_transcr"/>
</dbReference>
<accession>A0A7Y0AAS2</accession>
<protein>
    <submittedName>
        <fullName evidence="3">Endonuclease/exonuclease/phosphatase family protein</fullName>
    </submittedName>
</protein>
<name>A0A7Y0AAS2_9BACT</name>
<comment type="caution">
    <text evidence="3">The sequence shown here is derived from an EMBL/GenBank/DDBJ whole genome shotgun (WGS) entry which is preliminary data.</text>
</comment>
<keyword evidence="3" id="KW-0269">Exonuclease</keyword>
<evidence type="ECO:0000259" key="2">
    <source>
        <dbReference type="Pfam" id="PF03372"/>
    </source>
</evidence>
<evidence type="ECO:0000256" key="1">
    <source>
        <dbReference type="SAM" id="SignalP"/>
    </source>
</evidence>
<keyword evidence="3" id="KW-0255">Endonuclease</keyword>
<keyword evidence="4" id="KW-1185">Reference proteome</keyword>
<dbReference type="GO" id="GO:0004519">
    <property type="term" value="F:endonuclease activity"/>
    <property type="evidence" value="ECO:0007669"/>
    <property type="project" value="UniProtKB-KW"/>
</dbReference>
<keyword evidence="3" id="KW-0540">Nuclease</keyword>
<dbReference type="Gene3D" id="3.60.10.10">
    <property type="entry name" value="Endonuclease/exonuclease/phosphatase"/>
    <property type="match status" value="1"/>
</dbReference>
<dbReference type="PANTHER" id="PTHR12121:SF36">
    <property type="entry name" value="ENDONUCLEASE_EXONUCLEASE_PHOSPHATASE DOMAIN-CONTAINING PROTEIN"/>
    <property type="match status" value="1"/>
</dbReference>